<dbReference type="RefSeq" id="WP_249298038.1">
    <property type="nucleotide sequence ID" value="NZ_JACRSX010000011.1"/>
</dbReference>
<evidence type="ECO:0000256" key="3">
    <source>
        <dbReference type="ARBA" id="ARBA00022729"/>
    </source>
</evidence>
<comment type="caution">
    <text evidence="8">The sequence shown here is derived from an EMBL/GenBank/DDBJ whole genome shotgun (WGS) entry which is preliminary data.</text>
</comment>
<organism evidence="8 9">
    <name type="scientific">Jutongia huaianensis</name>
    <dbReference type="NCBI Taxonomy" id="2763668"/>
    <lineage>
        <taxon>Bacteria</taxon>
        <taxon>Bacillati</taxon>
        <taxon>Bacillota</taxon>
        <taxon>Clostridia</taxon>
        <taxon>Lachnospirales</taxon>
        <taxon>Lachnospiraceae</taxon>
        <taxon>Jutongia</taxon>
    </lineage>
</organism>
<name>A0ABR7N2A5_9FIRM</name>
<dbReference type="CDD" id="cd13530">
    <property type="entry name" value="PBP2_peptides_like"/>
    <property type="match status" value="1"/>
</dbReference>
<dbReference type="PROSITE" id="PS01039">
    <property type="entry name" value="SBP_BACTERIAL_3"/>
    <property type="match status" value="1"/>
</dbReference>
<dbReference type="SUPFAM" id="SSF53850">
    <property type="entry name" value="Periplasmic binding protein-like II"/>
    <property type="match status" value="1"/>
</dbReference>
<dbReference type="Proteomes" id="UP000606193">
    <property type="component" value="Unassembled WGS sequence"/>
</dbReference>
<keyword evidence="3 5" id="KW-0732">Signal</keyword>
<feature type="domain" description="Solute-binding protein family 3/N-terminal" evidence="6">
    <location>
        <begin position="46"/>
        <end position="268"/>
    </location>
</feature>
<dbReference type="InterPro" id="IPR001320">
    <property type="entry name" value="Iontro_rcpt_C"/>
</dbReference>
<dbReference type="SMART" id="SM00062">
    <property type="entry name" value="PBPb"/>
    <property type="match status" value="1"/>
</dbReference>
<evidence type="ECO:0000256" key="5">
    <source>
        <dbReference type="SAM" id="SignalP"/>
    </source>
</evidence>
<dbReference type="EMBL" id="JACRSX010000011">
    <property type="protein sequence ID" value="MBC8562756.1"/>
    <property type="molecule type" value="Genomic_DNA"/>
</dbReference>
<feature type="domain" description="Ionotropic glutamate receptor C-terminal" evidence="7">
    <location>
        <begin position="46"/>
        <end position="267"/>
    </location>
</feature>
<evidence type="ECO:0000256" key="4">
    <source>
        <dbReference type="RuleBase" id="RU003744"/>
    </source>
</evidence>
<comment type="similarity">
    <text evidence="2 4">Belongs to the bacterial solute-binding protein 3 family.</text>
</comment>
<sequence length="278" mass="30307">MRKLKGFVALTLVMSLMAASLTGCGGSSGKKDTAAATDSNPLKGKKLVMAINAEYAPFESKNESGTIEGFDVDLNQALADKLGYTFELDDMDFTGLIGSITSKRCDYIISALSSNEKRKKVVDFSQGYYTPVTVILCPKDSGIESSADLKGKKIGVTLGTEFESFSKTIKGAKTITYESIATSIPLIGTSELDACIMDSSNAFEYCNKYDNLTYKVVPMNEIKGVLDNPYCIVLPKNSEYVDIFNKALDELEADGTMEKLQTKWFGKEYTDALKVAEE</sequence>
<keyword evidence="9" id="KW-1185">Reference proteome</keyword>
<dbReference type="Gene3D" id="3.40.190.10">
    <property type="entry name" value="Periplasmic binding protein-like II"/>
    <property type="match status" value="2"/>
</dbReference>
<evidence type="ECO:0000256" key="2">
    <source>
        <dbReference type="ARBA" id="ARBA00010333"/>
    </source>
</evidence>
<feature type="signal peptide" evidence="5">
    <location>
        <begin position="1"/>
        <end position="18"/>
    </location>
</feature>
<reference evidence="8 9" key="1">
    <citation type="submission" date="2020-08" db="EMBL/GenBank/DDBJ databases">
        <title>Genome public.</title>
        <authorList>
            <person name="Liu C."/>
            <person name="Sun Q."/>
        </authorList>
    </citation>
    <scope>NUCLEOTIDE SEQUENCE [LARGE SCALE GENOMIC DNA]</scope>
    <source>
        <strain evidence="8 9">NSJ-37</strain>
    </source>
</reference>
<gene>
    <name evidence="8" type="ORF">H8704_08985</name>
</gene>
<evidence type="ECO:0000313" key="9">
    <source>
        <dbReference type="Proteomes" id="UP000606193"/>
    </source>
</evidence>
<evidence type="ECO:0000256" key="1">
    <source>
        <dbReference type="ARBA" id="ARBA00004196"/>
    </source>
</evidence>
<evidence type="ECO:0000259" key="7">
    <source>
        <dbReference type="SMART" id="SM00079"/>
    </source>
</evidence>
<dbReference type="Pfam" id="PF00497">
    <property type="entry name" value="SBP_bac_3"/>
    <property type="match status" value="1"/>
</dbReference>
<comment type="subcellular location">
    <subcellularLocation>
        <location evidence="1">Cell envelope</location>
    </subcellularLocation>
</comment>
<dbReference type="SMART" id="SM00079">
    <property type="entry name" value="PBPe"/>
    <property type="match status" value="1"/>
</dbReference>
<dbReference type="PANTHER" id="PTHR35936">
    <property type="entry name" value="MEMBRANE-BOUND LYTIC MUREIN TRANSGLYCOSYLASE F"/>
    <property type="match status" value="1"/>
</dbReference>
<dbReference type="InterPro" id="IPR001638">
    <property type="entry name" value="Solute-binding_3/MltF_N"/>
</dbReference>
<accession>A0ABR7N2A5</accession>
<dbReference type="PANTHER" id="PTHR35936:SF17">
    <property type="entry name" value="ARGININE-BINDING EXTRACELLULAR PROTEIN ARTP"/>
    <property type="match status" value="1"/>
</dbReference>
<proteinExistence type="inferred from homology"/>
<evidence type="ECO:0000259" key="6">
    <source>
        <dbReference type="SMART" id="SM00062"/>
    </source>
</evidence>
<protein>
    <submittedName>
        <fullName evidence="8">Amino acid ABC transporter substrate-binding protein</fullName>
    </submittedName>
</protein>
<dbReference type="InterPro" id="IPR018313">
    <property type="entry name" value="SBP_3_CS"/>
</dbReference>
<evidence type="ECO:0000313" key="8">
    <source>
        <dbReference type="EMBL" id="MBC8562756.1"/>
    </source>
</evidence>
<dbReference type="PROSITE" id="PS51257">
    <property type="entry name" value="PROKAR_LIPOPROTEIN"/>
    <property type="match status" value="1"/>
</dbReference>
<feature type="chain" id="PRO_5046264791" evidence="5">
    <location>
        <begin position="19"/>
        <end position="278"/>
    </location>
</feature>